<dbReference type="AlphaFoldDB" id="A0A3N1PAQ9"/>
<keyword evidence="2" id="KW-0238">DNA-binding</keyword>
<dbReference type="SMART" id="SM00345">
    <property type="entry name" value="HTH_GNTR"/>
    <property type="match status" value="1"/>
</dbReference>
<dbReference type="InterPro" id="IPR000524">
    <property type="entry name" value="Tscrpt_reg_HTH_GntR"/>
</dbReference>
<evidence type="ECO:0000256" key="3">
    <source>
        <dbReference type="ARBA" id="ARBA00023163"/>
    </source>
</evidence>
<feature type="domain" description="HTH gntR-type" evidence="4">
    <location>
        <begin position="9"/>
        <end position="77"/>
    </location>
</feature>
<dbReference type="SUPFAM" id="SSF46785">
    <property type="entry name" value="Winged helix' DNA-binding domain"/>
    <property type="match status" value="1"/>
</dbReference>
<dbReference type="GO" id="GO:0003700">
    <property type="term" value="F:DNA-binding transcription factor activity"/>
    <property type="evidence" value="ECO:0007669"/>
    <property type="project" value="InterPro"/>
</dbReference>
<evidence type="ECO:0000313" key="5">
    <source>
        <dbReference type="EMBL" id="ROQ21746.1"/>
    </source>
</evidence>
<accession>A0A3N1PAQ9</accession>
<dbReference type="EMBL" id="RJUK01000001">
    <property type="protein sequence ID" value="ROQ21746.1"/>
    <property type="molecule type" value="Genomic_DNA"/>
</dbReference>
<dbReference type="Gene3D" id="6.10.250.1220">
    <property type="match status" value="1"/>
</dbReference>
<evidence type="ECO:0000256" key="2">
    <source>
        <dbReference type="ARBA" id="ARBA00023125"/>
    </source>
</evidence>
<dbReference type="Gene3D" id="1.10.10.10">
    <property type="entry name" value="Winged helix-like DNA-binding domain superfamily/Winged helix DNA-binding domain"/>
    <property type="match status" value="1"/>
</dbReference>
<dbReference type="PROSITE" id="PS50949">
    <property type="entry name" value="HTH_GNTR"/>
    <property type="match status" value="1"/>
</dbReference>
<dbReference type="RefSeq" id="WP_123638683.1">
    <property type="nucleotide sequence ID" value="NZ_JBHYFO010000001.1"/>
</dbReference>
<evidence type="ECO:0000313" key="6">
    <source>
        <dbReference type="Proteomes" id="UP000273643"/>
    </source>
</evidence>
<dbReference type="InterPro" id="IPR036390">
    <property type="entry name" value="WH_DNA-bd_sf"/>
</dbReference>
<dbReference type="Pfam" id="PF00392">
    <property type="entry name" value="GntR"/>
    <property type="match status" value="1"/>
</dbReference>
<keyword evidence="3" id="KW-0804">Transcription</keyword>
<protein>
    <submittedName>
        <fullName evidence="5">GntR family transcriptional regulator</fullName>
    </submittedName>
</protein>
<name>A0A3N1PAQ9_9GAMM</name>
<evidence type="ECO:0000259" key="4">
    <source>
        <dbReference type="PROSITE" id="PS50949"/>
    </source>
</evidence>
<dbReference type="PANTHER" id="PTHR38445">
    <property type="entry name" value="HTH-TYPE TRANSCRIPTIONAL REPRESSOR YTRA"/>
    <property type="match status" value="1"/>
</dbReference>
<sequence>MADIWNDDQPIYRQLYERVVRLILQGEIAEGDALPSVRQLSADYQINHLTVAKAYQALVDEGLVEKRRGLGMFVLAGAREHLLARERKLFLEQELPEVVARARRLGIEGEALRRALADYQREDKA</sequence>
<dbReference type="GO" id="GO:0003677">
    <property type="term" value="F:DNA binding"/>
    <property type="evidence" value="ECO:0007669"/>
    <property type="project" value="UniProtKB-KW"/>
</dbReference>
<reference evidence="5 6" key="1">
    <citation type="submission" date="2018-11" db="EMBL/GenBank/DDBJ databases">
        <title>Genomic Encyclopedia of Type Strains, Phase IV (KMG-IV): sequencing the most valuable type-strain genomes for metagenomic binning, comparative biology and taxonomic classification.</title>
        <authorList>
            <person name="Goeker M."/>
        </authorList>
    </citation>
    <scope>NUCLEOTIDE SEQUENCE [LARGE SCALE GENOMIC DNA]</scope>
    <source>
        <strain evidence="5 6">DSM 16974</strain>
    </source>
</reference>
<proteinExistence type="predicted"/>
<evidence type="ECO:0000256" key="1">
    <source>
        <dbReference type="ARBA" id="ARBA00023015"/>
    </source>
</evidence>
<keyword evidence="6" id="KW-1185">Reference proteome</keyword>
<dbReference type="PANTHER" id="PTHR38445:SF10">
    <property type="entry name" value="GNTR-FAMILY TRANSCRIPTIONAL REGULATOR"/>
    <property type="match status" value="1"/>
</dbReference>
<dbReference type="CDD" id="cd07377">
    <property type="entry name" value="WHTH_GntR"/>
    <property type="match status" value="1"/>
</dbReference>
<gene>
    <name evidence="5" type="ORF">EDC38_2373</name>
</gene>
<dbReference type="OrthoDB" id="7173258at2"/>
<comment type="caution">
    <text evidence="5">The sequence shown here is derived from an EMBL/GenBank/DDBJ whole genome shotgun (WGS) entry which is preliminary data.</text>
</comment>
<keyword evidence="1" id="KW-0805">Transcription regulation</keyword>
<organism evidence="5 6">
    <name type="scientific">Marinimicrobium koreense</name>
    <dbReference type="NCBI Taxonomy" id="306545"/>
    <lineage>
        <taxon>Bacteria</taxon>
        <taxon>Pseudomonadati</taxon>
        <taxon>Pseudomonadota</taxon>
        <taxon>Gammaproteobacteria</taxon>
        <taxon>Cellvibrionales</taxon>
        <taxon>Cellvibrionaceae</taxon>
        <taxon>Marinimicrobium</taxon>
    </lineage>
</organism>
<dbReference type="InterPro" id="IPR036388">
    <property type="entry name" value="WH-like_DNA-bd_sf"/>
</dbReference>
<dbReference type="Proteomes" id="UP000273643">
    <property type="component" value="Unassembled WGS sequence"/>
</dbReference>